<evidence type="ECO:0000256" key="1">
    <source>
        <dbReference type="ARBA" id="ARBA00004651"/>
    </source>
</evidence>
<evidence type="ECO:0000256" key="3">
    <source>
        <dbReference type="ARBA" id="ARBA00022475"/>
    </source>
</evidence>
<sequence length="167" mass="18734">MARRALFWLLPHPFLTLLLTVVWVLLQNEFSAGMAVFGLILGIIIPWGTSIWWPDTPKGFRLGKMFSYALMVMWDIIVANIEVAWIVLTVPNDKLKPAWISIPLDLVQPEAITVLAGTITLTPGTVSADLSNEGRCLLVHVLHTDDPDGVRDDIKTRYEARLKEIFA</sequence>
<dbReference type="PANTHER" id="PTHR34584">
    <property type="entry name" value="NA(+)/H(+) ANTIPORTER SUBUNIT E1"/>
    <property type="match status" value="1"/>
</dbReference>
<dbReference type="EMBL" id="JBHDIY010000002">
    <property type="protein sequence ID" value="MFL4471778.1"/>
    <property type="molecule type" value="Genomic_DNA"/>
</dbReference>
<feature type="transmembrane region" description="Helical" evidence="7">
    <location>
        <begin position="65"/>
        <end position="88"/>
    </location>
</feature>
<evidence type="ECO:0000256" key="2">
    <source>
        <dbReference type="ARBA" id="ARBA00006228"/>
    </source>
</evidence>
<dbReference type="PANTHER" id="PTHR34584:SF1">
    <property type="entry name" value="NA(+)_H(+) ANTIPORTER SUBUNIT E1"/>
    <property type="match status" value="1"/>
</dbReference>
<evidence type="ECO:0000256" key="7">
    <source>
        <dbReference type="SAM" id="Phobius"/>
    </source>
</evidence>
<dbReference type="Proteomes" id="UP001627408">
    <property type="component" value="Unassembled WGS sequence"/>
</dbReference>
<evidence type="ECO:0000256" key="4">
    <source>
        <dbReference type="ARBA" id="ARBA00022692"/>
    </source>
</evidence>
<keyword evidence="3" id="KW-1003">Cell membrane</keyword>
<proteinExistence type="inferred from homology"/>
<feature type="transmembrane region" description="Helical" evidence="7">
    <location>
        <begin position="7"/>
        <end position="26"/>
    </location>
</feature>
<organism evidence="8 9">
    <name type="scientific">Tateyamaria armeniaca</name>
    <dbReference type="NCBI Taxonomy" id="2518930"/>
    <lineage>
        <taxon>Bacteria</taxon>
        <taxon>Pseudomonadati</taxon>
        <taxon>Pseudomonadota</taxon>
        <taxon>Alphaproteobacteria</taxon>
        <taxon>Rhodobacterales</taxon>
        <taxon>Roseobacteraceae</taxon>
        <taxon>Tateyamaria</taxon>
    </lineage>
</organism>
<dbReference type="InterPro" id="IPR002758">
    <property type="entry name" value="Cation_antiport_E"/>
</dbReference>
<evidence type="ECO:0000313" key="8">
    <source>
        <dbReference type="EMBL" id="MFL4471778.1"/>
    </source>
</evidence>
<keyword evidence="4 7" id="KW-0812">Transmembrane</keyword>
<comment type="caution">
    <text evidence="8">The sequence shown here is derived from an EMBL/GenBank/DDBJ whole genome shotgun (WGS) entry which is preliminary data.</text>
</comment>
<name>A0ABW8UX88_9RHOB</name>
<dbReference type="Pfam" id="PF01899">
    <property type="entry name" value="MNHE"/>
    <property type="match status" value="1"/>
</dbReference>
<protein>
    <submittedName>
        <fullName evidence="8">Na+/H+ antiporter subunit E</fullName>
    </submittedName>
</protein>
<keyword evidence="5 7" id="KW-1133">Transmembrane helix</keyword>
<feature type="transmembrane region" description="Helical" evidence="7">
    <location>
        <begin position="32"/>
        <end position="53"/>
    </location>
</feature>
<keyword evidence="9" id="KW-1185">Reference proteome</keyword>
<gene>
    <name evidence="8" type="ORF">ACERZ8_18540</name>
</gene>
<evidence type="ECO:0000313" key="9">
    <source>
        <dbReference type="Proteomes" id="UP001627408"/>
    </source>
</evidence>
<dbReference type="RefSeq" id="WP_407593642.1">
    <property type="nucleotide sequence ID" value="NZ_JBHDIY010000002.1"/>
</dbReference>
<keyword evidence="6 7" id="KW-0472">Membrane</keyword>
<comment type="similarity">
    <text evidence="2">Belongs to the CPA3 antiporters (TC 2.A.63) subunit E family.</text>
</comment>
<dbReference type="PIRSF" id="PIRSF019239">
    <property type="entry name" value="MrpE"/>
    <property type="match status" value="1"/>
</dbReference>
<evidence type="ECO:0000256" key="6">
    <source>
        <dbReference type="ARBA" id="ARBA00023136"/>
    </source>
</evidence>
<evidence type="ECO:0000256" key="5">
    <source>
        <dbReference type="ARBA" id="ARBA00022989"/>
    </source>
</evidence>
<comment type="subcellular location">
    <subcellularLocation>
        <location evidence="1">Cell membrane</location>
        <topology evidence="1">Multi-pass membrane protein</topology>
    </subcellularLocation>
</comment>
<reference evidence="8 9" key="1">
    <citation type="submission" date="2024-08" db="EMBL/GenBank/DDBJ databases">
        <title>Tateyamaria sp. nov., isolated from marine algae.</title>
        <authorList>
            <person name="Choi B.J."/>
            <person name="Kim J.M."/>
            <person name="Lee J.K."/>
            <person name="Choi D.G."/>
            <person name="Bayburt H."/>
            <person name="Baek J.H."/>
            <person name="Han D.M."/>
            <person name="Jeon C.O."/>
        </authorList>
    </citation>
    <scope>NUCLEOTIDE SEQUENCE [LARGE SCALE GENOMIC DNA]</scope>
    <source>
        <strain evidence="8 9">KMU-156</strain>
    </source>
</reference>
<dbReference type="NCBIfam" id="NF006518">
    <property type="entry name" value="PRK08965.1-2"/>
    <property type="match status" value="1"/>
</dbReference>
<accession>A0ABW8UX88</accession>